<dbReference type="InterPro" id="IPR027372">
    <property type="entry name" value="Phytase-like_dom"/>
</dbReference>
<name>A0A8J7EZG9_9CYAN</name>
<dbReference type="InterPro" id="IPR001087">
    <property type="entry name" value="GDSL"/>
</dbReference>
<dbReference type="RefSeq" id="WP_193919033.1">
    <property type="nucleotide sequence ID" value="NZ_JADEWL010000019.1"/>
</dbReference>
<evidence type="ECO:0000256" key="1">
    <source>
        <dbReference type="SAM" id="MobiDB-lite"/>
    </source>
</evidence>
<dbReference type="InterPro" id="IPR038607">
    <property type="entry name" value="PhoD-like_sf"/>
</dbReference>
<organism evidence="3 4">
    <name type="scientific">Plectonema cf. radiosum LEGE 06105</name>
    <dbReference type="NCBI Taxonomy" id="945769"/>
    <lineage>
        <taxon>Bacteria</taxon>
        <taxon>Bacillati</taxon>
        <taxon>Cyanobacteriota</taxon>
        <taxon>Cyanophyceae</taxon>
        <taxon>Oscillatoriophycideae</taxon>
        <taxon>Oscillatoriales</taxon>
        <taxon>Microcoleaceae</taxon>
        <taxon>Plectonema</taxon>
    </lineage>
</organism>
<dbReference type="SUPFAM" id="SSF50956">
    <property type="entry name" value="Thermostable phytase (3-phytase)"/>
    <property type="match status" value="2"/>
</dbReference>
<dbReference type="Pfam" id="PF00657">
    <property type="entry name" value="Lipase_GDSL"/>
    <property type="match status" value="1"/>
</dbReference>
<feature type="region of interest" description="Disordered" evidence="1">
    <location>
        <begin position="287"/>
        <end position="316"/>
    </location>
</feature>
<dbReference type="SUPFAM" id="SSF52266">
    <property type="entry name" value="SGNH hydrolase"/>
    <property type="match status" value="1"/>
</dbReference>
<dbReference type="InterPro" id="IPR052900">
    <property type="entry name" value="Phospholipid_Metab_Enz"/>
</dbReference>
<dbReference type="InterPro" id="IPR018946">
    <property type="entry name" value="PhoD-like_MPP"/>
</dbReference>
<dbReference type="GO" id="GO:0016158">
    <property type="term" value="F:inositol hexakisphosphate 3-phosphatase activity"/>
    <property type="evidence" value="ECO:0007669"/>
    <property type="project" value="InterPro"/>
</dbReference>
<dbReference type="SUPFAM" id="SSF56300">
    <property type="entry name" value="Metallo-dependent phosphatases"/>
    <property type="match status" value="1"/>
</dbReference>
<dbReference type="InterPro" id="IPR025193">
    <property type="entry name" value="DUF4114"/>
</dbReference>
<dbReference type="Pfam" id="PF16655">
    <property type="entry name" value="PhoD_N"/>
    <property type="match status" value="1"/>
</dbReference>
<accession>A0A8J7EZG9</accession>
<dbReference type="InterPro" id="IPR032093">
    <property type="entry name" value="PhoD_N"/>
</dbReference>
<dbReference type="InterPro" id="IPR011042">
    <property type="entry name" value="6-blade_b-propeller_TolB-like"/>
</dbReference>
<dbReference type="Pfam" id="PF13448">
    <property type="entry name" value="DUF4114"/>
    <property type="match status" value="1"/>
</dbReference>
<dbReference type="InterPro" id="IPR003431">
    <property type="entry name" value="B-propeller_Phytase"/>
</dbReference>
<dbReference type="Pfam" id="PF03372">
    <property type="entry name" value="Exo_endo_phos"/>
    <property type="match status" value="1"/>
</dbReference>
<gene>
    <name evidence="3" type="ORF">IQ247_08790</name>
</gene>
<dbReference type="Gene3D" id="3.40.50.1110">
    <property type="entry name" value="SGNH hydrolase"/>
    <property type="match status" value="1"/>
</dbReference>
<feature type="compositionally biased region" description="Polar residues" evidence="1">
    <location>
        <begin position="302"/>
        <end position="314"/>
    </location>
</feature>
<dbReference type="SUPFAM" id="SSF56219">
    <property type="entry name" value="DNase I-like"/>
    <property type="match status" value="1"/>
</dbReference>
<dbReference type="InterPro" id="IPR036514">
    <property type="entry name" value="SGNH_hydro_sf"/>
</dbReference>
<dbReference type="SUPFAM" id="SSF101898">
    <property type="entry name" value="NHL repeat"/>
    <property type="match status" value="1"/>
</dbReference>
<evidence type="ECO:0000259" key="2">
    <source>
        <dbReference type="PROSITE" id="PS51662"/>
    </source>
</evidence>
<keyword evidence="4" id="KW-1185">Reference proteome</keyword>
<dbReference type="Gene3D" id="3.60.10.10">
    <property type="entry name" value="Endonuclease/exonuclease/phosphatase"/>
    <property type="match status" value="1"/>
</dbReference>
<dbReference type="InterPro" id="IPR036691">
    <property type="entry name" value="Endo/exonu/phosph_ase_sf"/>
</dbReference>
<dbReference type="InterPro" id="IPR029052">
    <property type="entry name" value="Metallo-depent_PP-like"/>
</dbReference>
<evidence type="ECO:0000313" key="3">
    <source>
        <dbReference type="EMBL" id="MBE9212788.1"/>
    </source>
</evidence>
<dbReference type="Gene3D" id="2.120.10.30">
    <property type="entry name" value="TolB, C-terminal domain"/>
    <property type="match status" value="2"/>
</dbReference>
<comment type="caution">
    <text evidence="3">The sequence shown here is derived from an EMBL/GenBank/DDBJ whole genome shotgun (WGS) entry which is preliminary data.</text>
</comment>
<feature type="domain" description="BPP" evidence="2">
    <location>
        <begin position="743"/>
        <end position="1410"/>
    </location>
</feature>
<dbReference type="EMBL" id="JADEWL010000019">
    <property type="protein sequence ID" value="MBE9212788.1"/>
    <property type="molecule type" value="Genomic_DNA"/>
</dbReference>
<dbReference type="PROSITE" id="PS51662">
    <property type="entry name" value="BP_PHYTASE"/>
    <property type="match status" value="1"/>
</dbReference>
<protein>
    <submittedName>
        <fullName evidence="3">Phytase</fullName>
    </submittedName>
</protein>
<proteinExistence type="predicted"/>
<sequence>MADNLSQNSKVRFATFNASLNRNSTGELISDLSTPNNDQAKAVAEIIQRTNPDVLLLNEFDYDDNGIAIANFQQNYLEVSQNGVDAVEYPYVYLAPSNTGIPSGFDFDNNGSVGGGNDAFGFGSFPGQFGMVLLSKYPIVENEVRTFQNFLWKDMPNALLPDDSATVEPNDWYSPEELEVFRLSSKSHWDIPVNVNGEIIHVLASHPTPPVFDGAEDRNGKRNHDEIRFWADYVTPGEGDYIYDDTGNTGGLNSNAKFVIMGDQNADPNDGDSTNNAILQLLDNPQINTNVTPSSEGGVDATSRQGGANLNHTGNPAFDTADFADNTPGNLRADYVLPSQNLKIQDAKVFWTTAQDPLFNRLIGDFPFPSSDHRLVYTDINLSSVEMTNQNRQSVTKLSFLGETSFPTGLDFSGTEVGGLSGIGYDASKGVYYAIADDRSSNARFYTLNIDLSDGKLNKGDIIFNGVTTLQNASGNAFANNSLDPEGIALTDSGNLFIASEGDTNNLINPFINEFSLQGRQLSELPIPEKFLPTANQSGGIRNNLAFESLTITPNQRYLYTATENALFQDGAAADVEQESLSRIIKYDLTTGQPVAEFVYEVDQVAVAPDSDNAFRTNGLVELLAIDNNGTLLALERSFTLGKGNTVKLYEVQTQGALDVSSQDDLFREEALEDDGDIIPPGAFEIDPAVQKRLLVDFADLGITPDNLEGLALGPTLPSGSQSLIVVSDNNFSNTQTTQFIALALDFKTTPAVLPTVETPYTIDNEEVPVDVLAGDSDDPAIWVNPDNPGESIVIGTLKDGGLVTFNLQGEIQQTISPLVFGEQRFNNVDIIYNFPLASRIVSEEPKIDLAVVSDRANDTLAIYSISENGQLEKLSTPQLDDPAFSIFGVDDGEATAYGLATYTSPVSGKSYVFVTQADGNKVAQIELTSKLGPADEQLIEAEVVRTLELPIPEGGEAADSQSEGLVVDQELGFLYVAIEGADVLKFAAEPETGNNFTVVQASQEQAELEQVPFSDFIAFGDSTTDVGNIFLSTGGTFPASPPYFNGRLSNGLLVPEILAEEIGLSASTPFLGGGTNYAFGGAELGAGDGGEPSVGEQINFYLGADAPTATDLFFISAGSNSIVPDLDATPAEIIENIPEIEDIVADLTGHITTLANAGAENFIISNLPSFGDTPLITSQGVSNQVNSAVIEFNNLLDTELDQLEDELGINITELDVASEIAKIRANPSQFGFTNTDTPAFNSTTGAVVPNPNEYFWWDDFHPTATVYSLIAQGLIDDIPQATTQFAATNVSPLIPDIEGLSIYYGDNGTGYLIANSQGDSSYAVFSREGNNEYLSSFIVGDHNGIDQVNESDGLDITNVALGSEFPNGLLVLQDGANDPQFVVENDEELENISTNFKFVPLENIEGFNFDSNFDPRNPQPQSLINGIASGDTTQNSTVLWARSTFKGEITFEYSTDESFNSVIGTVTQNVENINVPVKVEIEGLTPGTQYYYRVTDAAGASGIGKLKTSAQTGDYQGFRFGATGDWQQAPPYPSLKNADDRDLELFIKLGDTIYADLETPALPGVSQARSLSDFRTKQAEVLTTRFNLNTVPELYASTSILATIDDHEIVDNFAGGAAPGDSPDAPDIGSSTEPLFTDDVEFVNDTQVYEDALQAYQEYHPLQNNFYGETGDNRTANERKLYRYNTYGSDAAVIMLDSRSFRDDQINPVNLTNPQDAARFLAEASDPTRTLLGRQQVADLKADLLDAEQKGITWKFITIPEPIQNFGLLNAEDRFEGYAAERTEILKFIDDNDIDNVVFMAGDFHGTIVNNLTYQTAPGTEQIATNAFEIVTGPAAFNDGLFGPTVANIATAAGLITQEQRAFYDGLPVATDADNELNDKDDFIKQLLVQQTTPLGYDPVGLNNNLSQAENSIDAQLLQGDYVSTHKFGWTEFDIDQETQALTVTTYGIEPYSEAELLANPQSITGREPQIVSQFVVNPQTVDSLNINPIDTTNKDANGNEIELIDLTPFTGRTVTASFEINREADYNNNVYFYTVDNVNGEIGSLAPNASGYLQAALNNVINPTDGLTTPDEQPTTGTLEIVGGNILGIVIIADGTLEQAQNNINSVEGVYFSYLGANTDNGSFDHIKFEDNMFKFEDLANGGDRDFNDIEININFTV</sequence>
<dbReference type="Proteomes" id="UP000620559">
    <property type="component" value="Unassembled WGS sequence"/>
</dbReference>
<dbReference type="InterPro" id="IPR005135">
    <property type="entry name" value="Endo/exonuclease/phosphatase"/>
</dbReference>
<dbReference type="PANTHER" id="PTHR43606:SF2">
    <property type="entry name" value="ALKALINE PHOSPHATASE FAMILY PROTEIN (AFU_ORTHOLOGUE AFUA_5G03860)"/>
    <property type="match status" value="1"/>
</dbReference>
<dbReference type="Pfam" id="PF13449">
    <property type="entry name" value="Phytase-like"/>
    <property type="match status" value="1"/>
</dbReference>
<dbReference type="Gene3D" id="3.60.21.70">
    <property type="entry name" value="PhoD-like phosphatase"/>
    <property type="match status" value="1"/>
</dbReference>
<dbReference type="PANTHER" id="PTHR43606">
    <property type="entry name" value="PHOSPHATASE, PUTATIVE (AFU_ORTHOLOGUE AFUA_6G08710)-RELATED"/>
    <property type="match status" value="1"/>
</dbReference>
<reference evidence="3" key="1">
    <citation type="submission" date="2020-10" db="EMBL/GenBank/DDBJ databases">
        <authorList>
            <person name="Castelo-Branco R."/>
            <person name="Eusebio N."/>
            <person name="Adriana R."/>
            <person name="Vieira A."/>
            <person name="Brugerolle De Fraissinette N."/>
            <person name="Rezende De Castro R."/>
            <person name="Schneider M.P."/>
            <person name="Vasconcelos V."/>
            <person name="Leao P.N."/>
        </authorList>
    </citation>
    <scope>NUCLEOTIDE SEQUENCE</scope>
    <source>
        <strain evidence="3">LEGE 06105</strain>
    </source>
</reference>
<dbReference type="Pfam" id="PF02333">
    <property type="entry name" value="Phytase"/>
    <property type="match status" value="2"/>
</dbReference>
<dbReference type="Pfam" id="PF09423">
    <property type="entry name" value="PhoD"/>
    <property type="match status" value="1"/>
</dbReference>
<evidence type="ECO:0000313" key="4">
    <source>
        <dbReference type="Proteomes" id="UP000620559"/>
    </source>
</evidence>
<dbReference type="CDD" id="cd01846">
    <property type="entry name" value="fatty_acyltransferase_like"/>
    <property type="match status" value="1"/>
</dbReference>
<dbReference type="Gene3D" id="2.60.40.380">
    <property type="entry name" value="Purple acid phosphatase-like, N-terminal"/>
    <property type="match status" value="1"/>
</dbReference>